<proteinExistence type="predicted"/>
<reference evidence="1 2" key="1">
    <citation type="submission" date="2016-03" db="EMBL/GenBank/DDBJ databases">
        <title>Whole genome sequencing of Grifola frondosa 9006-11.</title>
        <authorList>
            <person name="Min B."/>
            <person name="Park H."/>
            <person name="Kim J.-G."/>
            <person name="Cho H."/>
            <person name="Oh Y.-L."/>
            <person name="Kong W.-S."/>
            <person name="Choi I.-G."/>
        </authorList>
    </citation>
    <scope>NUCLEOTIDE SEQUENCE [LARGE SCALE GENOMIC DNA]</scope>
    <source>
        <strain evidence="1 2">9006-11</strain>
    </source>
</reference>
<organism evidence="1 2">
    <name type="scientific">Grifola frondosa</name>
    <name type="common">Maitake</name>
    <name type="synonym">Polyporus frondosus</name>
    <dbReference type="NCBI Taxonomy" id="5627"/>
    <lineage>
        <taxon>Eukaryota</taxon>
        <taxon>Fungi</taxon>
        <taxon>Dikarya</taxon>
        <taxon>Basidiomycota</taxon>
        <taxon>Agaricomycotina</taxon>
        <taxon>Agaricomycetes</taxon>
        <taxon>Polyporales</taxon>
        <taxon>Grifolaceae</taxon>
        <taxon>Grifola</taxon>
    </lineage>
</organism>
<evidence type="ECO:0000313" key="2">
    <source>
        <dbReference type="Proteomes" id="UP000092993"/>
    </source>
</evidence>
<protein>
    <submittedName>
        <fullName evidence="1">Uncharacterized protein</fullName>
    </submittedName>
</protein>
<gene>
    <name evidence="1" type="ORF">A0H81_12730</name>
</gene>
<dbReference type="Proteomes" id="UP000092993">
    <property type="component" value="Unassembled WGS sequence"/>
</dbReference>
<dbReference type="EMBL" id="LUGG01000024">
    <property type="protein sequence ID" value="OBZ67368.1"/>
    <property type="molecule type" value="Genomic_DNA"/>
</dbReference>
<evidence type="ECO:0000313" key="1">
    <source>
        <dbReference type="EMBL" id="OBZ67368.1"/>
    </source>
</evidence>
<sequence length="70" mass="8492">MVEKASEGFDINHHWIQKMQQGCQSNLSTFVLRQLQRQYNIVSSLSWESLIIPVWVYEYKNIITYYKYMI</sequence>
<comment type="caution">
    <text evidence="1">The sequence shown here is derived from an EMBL/GenBank/DDBJ whole genome shotgun (WGS) entry which is preliminary data.</text>
</comment>
<keyword evidence="2" id="KW-1185">Reference proteome</keyword>
<accession>A0A1C7LS65</accession>
<dbReference type="AlphaFoldDB" id="A0A1C7LS65"/>
<name>A0A1C7LS65_GRIFR</name>